<evidence type="ECO:0000313" key="1">
    <source>
        <dbReference type="EMBL" id="BDG09542.1"/>
    </source>
</evidence>
<proteinExistence type="predicted"/>
<reference evidence="2" key="1">
    <citation type="journal article" date="2022" name="Int. J. Syst. Evol. Microbiol.">
        <title>Anaeromyxobacter oryzae sp. nov., Anaeromyxobacter diazotrophicus sp. nov. and Anaeromyxobacter paludicola sp. nov., isolated from paddy soils.</title>
        <authorList>
            <person name="Itoh H."/>
            <person name="Xu Z."/>
            <person name="Mise K."/>
            <person name="Masuda Y."/>
            <person name="Ushijima N."/>
            <person name="Hayakawa C."/>
            <person name="Shiratori Y."/>
            <person name="Senoo K."/>
        </authorList>
    </citation>
    <scope>NUCLEOTIDE SEQUENCE [LARGE SCALE GENOMIC DNA]</scope>
    <source>
        <strain evidence="2">Red630</strain>
    </source>
</reference>
<evidence type="ECO:0000313" key="2">
    <source>
        <dbReference type="Proteomes" id="UP001162734"/>
    </source>
</evidence>
<accession>A0ABN6N8J8</accession>
<dbReference type="Pfam" id="PF22396">
    <property type="entry name" value="DUF6976"/>
    <property type="match status" value="1"/>
</dbReference>
<gene>
    <name evidence="1" type="ORF">AMPC_26550</name>
</gene>
<organism evidence="1 2">
    <name type="scientific">Anaeromyxobacter paludicola</name>
    <dbReference type="NCBI Taxonomy" id="2918171"/>
    <lineage>
        <taxon>Bacteria</taxon>
        <taxon>Pseudomonadati</taxon>
        <taxon>Myxococcota</taxon>
        <taxon>Myxococcia</taxon>
        <taxon>Myxococcales</taxon>
        <taxon>Cystobacterineae</taxon>
        <taxon>Anaeromyxobacteraceae</taxon>
        <taxon>Anaeromyxobacter</taxon>
    </lineage>
</organism>
<protein>
    <submittedName>
        <fullName evidence="1">Uncharacterized protein</fullName>
    </submittedName>
</protein>
<name>A0ABN6N8J8_9BACT</name>
<dbReference type="Proteomes" id="UP001162734">
    <property type="component" value="Chromosome"/>
</dbReference>
<dbReference type="InterPro" id="IPR054249">
    <property type="entry name" value="DUF6976"/>
</dbReference>
<dbReference type="EMBL" id="AP025592">
    <property type="protein sequence ID" value="BDG09542.1"/>
    <property type="molecule type" value="Genomic_DNA"/>
</dbReference>
<sequence length="331" mass="35760">MPRRQLLEVGEVAALLGRDEPLLLAGDEALLRRLPPGRWIAGTIPYFMTEAGGVVDRERIFVEHLPPGVDCLGIRRYGEEEISRVYADLPEGALAAMIAPCWSRVHLAFALHAPRYPGFATAPLFGWIAGVHLSELGASAPRVFDGSAAEPLSDQAIVMQLSLAPGKVPDLGIVNVFERGDGPTLTFPETGFTAATVAVDGRPEPLVGYLERSGLDTRLPLVADYAGASINVSFQSVDRERGEVRFFAPVFAGVEYQHARPLPDSVRAFASALPTGLGRRVAFSCNCVLNYVNLELEGRRIGDVVGPMTFGEIAYQLLNQTLVYLCISEGD</sequence>
<dbReference type="RefSeq" id="WP_248341820.1">
    <property type="nucleotide sequence ID" value="NZ_AP025592.1"/>
</dbReference>
<keyword evidence="2" id="KW-1185">Reference proteome</keyword>